<dbReference type="PROSITE" id="PS00118">
    <property type="entry name" value="PA2_HIS"/>
    <property type="match status" value="1"/>
</dbReference>
<dbReference type="InterPro" id="IPR036444">
    <property type="entry name" value="PLipase_A2_dom_sf"/>
</dbReference>
<feature type="disulfide bond" evidence="6">
    <location>
        <begin position="91"/>
        <end position="133"/>
    </location>
</feature>
<dbReference type="PRINTS" id="PR00389">
    <property type="entry name" value="PHPHLIPASEA2"/>
</dbReference>
<feature type="domain" description="Phospholipase A2-like central" evidence="10">
    <location>
        <begin position="42"/>
        <end position="161"/>
    </location>
</feature>
<dbReference type="CDD" id="cd00125">
    <property type="entry name" value="PLA2c"/>
    <property type="match status" value="1"/>
</dbReference>
<keyword evidence="12" id="KW-1185">Reference proteome</keyword>
<dbReference type="GO" id="GO:0050482">
    <property type="term" value="P:arachidonate secretion"/>
    <property type="evidence" value="ECO:0007669"/>
    <property type="project" value="InterPro"/>
</dbReference>
<evidence type="ECO:0000256" key="9">
    <source>
        <dbReference type="SAM" id="Phobius"/>
    </source>
</evidence>
<keyword evidence="5" id="KW-0479">Metal-binding</keyword>
<comment type="catalytic activity">
    <reaction evidence="8">
        <text>a 1,2-diacyl-sn-glycero-3-phosphocholine + H2O = a 1-acyl-sn-glycero-3-phosphocholine + a fatty acid + H(+)</text>
        <dbReference type="Rhea" id="RHEA:15801"/>
        <dbReference type="ChEBI" id="CHEBI:15377"/>
        <dbReference type="ChEBI" id="CHEBI:15378"/>
        <dbReference type="ChEBI" id="CHEBI:28868"/>
        <dbReference type="ChEBI" id="CHEBI:57643"/>
        <dbReference type="ChEBI" id="CHEBI:58168"/>
        <dbReference type="EC" id="3.1.1.4"/>
    </reaction>
</comment>
<keyword evidence="5 8" id="KW-0106">Calcium</keyword>
<evidence type="ECO:0000256" key="3">
    <source>
        <dbReference type="ARBA" id="ARBA00023157"/>
    </source>
</evidence>
<feature type="disulfide bond" evidence="6">
    <location>
        <begin position="90"/>
        <end position="167"/>
    </location>
</feature>
<keyword evidence="9" id="KW-1133">Transmembrane helix</keyword>
<dbReference type="InterPro" id="IPR001211">
    <property type="entry name" value="PLA2"/>
</dbReference>
<dbReference type="AlphaFoldDB" id="A0A9D4AZU6"/>
<feature type="binding site" evidence="5">
    <location>
        <position position="89"/>
    </location>
    <ligand>
        <name>Ca(2+)</name>
        <dbReference type="ChEBI" id="CHEBI:29108"/>
    </ligand>
</feature>
<dbReference type="InterPro" id="IPR033112">
    <property type="entry name" value="PLA2_Asp_AS"/>
</dbReference>
<feature type="disulfide bond" evidence="6">
    <location>
        <begin position="100"/>
        <end position="126"/>
    </location>
</feature>
<comment type="subcellular location">
    <subcellularLocation>
        <location evidence="1 8">Secreted</location>
    </subcellularLocation>
</comment>
<feature type="disulfide bond" evidence="6">
    <location>
        <begin position="67"/>
        <end position="160"/>
    </location>
</feature>
<comment type="cofactor">
    <cofactor evidence="5">
        <name>Ca(2+)</name>
        <dbReference type="ChEBI" id="CHEBI:29108"/>
    </cofactor>
    <text evidence="5">Binds 1 Ca(2+) ion per subunit.</text>
</comment>
<dbReference type="GO" id="GO:0005576">
    <property type="term" value="C:extracellular region"/>
    <property type="evidence" value="ECO:0007669"/>
    <property type="project" value="UniProtKB-SubCell"/>
</dbReference>
<dbReference type="PANTHER" id="PTHR11716">
    <property type="entry name" value="PHOSPHOLIPASE A2 FAMILY MEMBER"/>
    <property type="match status" value="1"/>
</dbReference>
<dbReference type="GO" id="GO:0005509">
    <property type="term" value="F:calcium ion binding"/>
    <property type="evidence" value="ECO:0007669"/>
    <property type="project" value="InterPro"/>
</dbReference>
<dbReference type="Proteomes" id="UP000827986">
    <property type="component" value="Unassembled WGS sequence"/>
</dbReference>
<dbReference type="Gene3D" id="1.20.90.10">
    <property type="entry name" value="Phospholipase A2 domain"/>
    <property type="match status" value="1"/>
</dbReference>
<accession>A0A9D4AZU6</accession>
<evidence type="ECO:0000256" key="1">
    <source>
        <dbReference type="ARBA" id="ARBA00004613"/>
    </source>
</evidence>
<evidence type="ECO:0000259" key="10">
    <source>
        <dbReference type="SMART" id="SM00085"/>
    </source>
</evidence>
<keyword evidence="3 6" id="KW-1015">Disulfide bond</keyword>
<dbReference type="Pfam" id="PF00068">
    <property type="entry name" value="Phospholip_A2_1"/>
    <property type="match status" value="1"/>
</dbReference>
<evidence type="ECO:0000256" key="7">
    <source>
        <dbReference type="RuleBase" id="RU003654"/>
    </source>
</evidence>
<evidence type="ECO:0000256" key="4">
    <source>
        <dbReference type="PIRSR" id="PIRSR601211-1"/>
    </source>
</evidence>
<dbReference type="EC" id="3.1.1.4" evidence="8"/>
<evidence type="ECO:0000256" key="8">
    <source>
        <dbReference type="RuleBase" id="RU361236"/>
    </source>
</evidence>
<keyword evidence="8" id="KW-0378">Hydrolase</keyword>
<feature type="disulfide bond" evidence="6">
    <location>
        <begin position="69"/>
        <end position="85"/>
    </location>
</feature>
<dbReference type="GO" id="GO:0005543">
    <property type="term" value="F:phospholipid binding"/>
    <property type="evidence" value="ECO:0007669"/>
    <property type="project" value="TreeGrafter"/>
</dbReference>
<evidence type="ECO:0000256" key="6">
    <source>
        <dbReference type="PIRSR" id="PIRSR601211-3"/>
    </source>
</evidence>
<dbReference type="EMBL" id="JAHDVG010000476">
    <property type="protein sequence ID" value="KAH1175784.1"/>
    <property type="molecule type" value="Genomic_DNA"/>
</dbReference>
<comment type="caution">
    <text evidence="11">The sequence shown here is derived from an EMBL/GenBank/DDBJ whole genome shotgun (WGS) entry which is preliminary data.</text>
</comment>
<keyword evidence="9" id="KW-0472">Membrane</keyword>
<dbReference type="SUPFAM" id="SSF48619">
    <property type="entry name" value="Phospholipase A2, PLA2"/>
    <property type="match status" value="1"/>
</dbReference>
<dbReference type="GO" id="GO:0006644">
    <property type="term" value="P:phospholipid metabolic process"/>
    <property type="evidence" value="ECO:0007669"/>
    <property type="project" value="InterPro"/>
</dbReference>
<feature type="transmembrane region" description="Helical" evidence="9">
    <location>
        <begin position="25"/>
        <end position="46"/>
    </location>
</feature>
<dbReference type="FunFam" id="1.20.90.10:FF:000001">
    <property type="entry name" value="Basic phospholipase A2 homolog"/>
    <property type="match status" value="1"/>
</dbReference>
<organism evidence="11 12">
    <name type="scientific">Mauremys mutica</name>
    <name type="common">yellowpond turtle</name>
    <dbReference type="NCBI Taxonomy" id="74926"/>
    <lineage>
        <taxon>Eukaryota</taxon>
        <taxon>Metazoa</taxon>
        <taxon>Chordata</taxon>
        <taxon>Craniata</taxon>
        <taxon>Vertebrata</taxon>
        <taxon>Euteleostomi</taxon>
        <taxon>Archelosauria</taxon>
        <taxon>Testudinata</taxon>
        <taxon>Testudines</taxon>
        <taxon>Cryptodira</taxon>
        <taxon>Durocryptodira</taxon>
        <taxon>Testudinoidea</taxon>
        <taxon>Geoemydidae</taxon>
        <taxon>Geoemydinae</taxon>
        <taxon>Mauremys</taxon>
    </lineage>
</organism>
<evidence type="ECO:0000313" key="12">
    <source>
        <dbReference type="Proteomes" id="UP000827986"/>
    </source>
</evidence>
<dbReference type="GO" id="GO:0047498">
    <property type="term" value="F:calcium-dependent phospholipase A2 activity"/>
    <property type="evidence" value="ECO:0007669"/>
    <property type="project" value="TreeGrafter"/>
</dbReference>
<dbReference type="InterPro" id="IPR033113">
    <property type="entry name" value="PLA2_histidine"/>
</dbReference>
<sequence>MERNAGCTDVNGATVHRFCTDMWKLFLMAILAASILTMIHSSLLNFKFMIRRMTGKSALISYNGYGCHCGLGGRGQPLDKTDWCCHAHDCCYKELTNQSCHPFFDYYQYSIINEDVMCWNTNNSTCAKQACDCDRTAVLCFRKEASSYNKGYRYYFNFFCKGSTPSC</sequence>
<dbReference type="InterPro" id="IPR016090">
    <property type="entry name" value="PLA2-like_dom"/>
</dbReference>
<gene>
    <name evidence="11" type="ORF">KIL84_022309</name>
</gene>
<keyword evidence="8" id="KW-0443">Lipid metabolism</keyword>
<dbReference type="PANTHER" id="PTHR11716:SF8">
    <property type="entry name" value="GROUP IIF SECRETORY PHOSPHOLIPASE A2"/>
    <property type="match status" value="1"/>
</dbReference>
<evidence type="ECO:0000313" key="11">
    <source>
        <dbReference type="EMBL" id="KAH1175784.1"/>
    </source>
</evidence>
<proteinExistence type="inferred from homology"/>
<name>A0A9D4AZU6_9SAUR</name>
<evidence type="ECO:0000256" key="5">
    <source>
        <dbReference type="PIRSR" id="PIRSR601211-2"/>
    </source>
</evidence>
<dbReference type="GO" id="GO:0016042">
    <property type="term" value="P:lipid catabolic process"/>
    <property type="evidence" value="ECO:0007669"/>
    <property type="project" value="InterPro"/>
</dbReference>
<feature type="binding site" evidence="5">
    <location>
        <position position="72"/>
    </location>
    <ligand>
        <name>Ca(2+)</name>
        <dbReference type="ChEBI" id="CHEBI:29108"/>
    </ligand>
</feature>
<feature type="active site" evidence="4">
    <location>
        <position position="88"/>
    </location>
</feature>
<evidence type="ECO:0000256" key="2">
    <source>
        <dbReference type="ARBA" id="ARBA00022525"/>
    </source>
</evidence>
<comment type="similarity">
    <text evidence="7">Belongs to the phospholipase A2 family.</text>
</comment>
<keyword evidence="9" id="KW-0812">Transmembrane</keyword>
<protein>
    <recommendedName>
        <fullName evidence="8">Phospholipase A2</fullName>
        <ecNumber evidence="8">3.1.1.4</ecNumber>
    </recommendedName>
</protein>
<feature type="binding site" evidence="5">
    <location>
        <position position="70"/>
    </location>
    <ligand>
        <name>Ca(2+)</name>
        <dbReference type="ChEBI" id="CHEBI:29108"/>
    </ligand>
</feature>
<feature type="disulfide bond" evidence="6">
    <location>
        <begin position="118"/>
        <end position="131"/>
    </location>
</feature>
<reference evidence="11" key="1">
    <citation type="submission" date="2021-09" db="EMBL/GenBank/DDBJ databases">
        <title>The genome of Mauremys mutica provides insights into the evolution of semi-aquatic lifestyle.</title>
        <authorList>
            <person name="Gong S."/>
            <person name="Gao Y."/>
        </authorList>
    </citation>
    <scope>NUCLEOTIDE SEQUENCE</scope>
    <source>
        <strain evidence="11">MM-2020</strain>
        <tissue evidence="11">Muscle</tissue>
    </source>
</reference>
<dbReference type="PROSITE" id="PS00119">
    <property type="entry name" value="PA2_ASP"/>
    <property type="match status" value="1"/>
</dbReference>
<feature type="disulfide bond" evidence="6">
    <location>
        <begin position="84"/>
        <end position="140"/>
    </location>
</feature>
<feature type="active site" evidence="4">
    <location>
        <position position="134"/>
    </location>
</feature>
<keyword evidence="2 8" id="KW-0964">Secreted</keyword>
<dbReference type="SMART" id="SM00085">
    <property type="entry name" value="PA2c"/>
    <property type="match status" value="1"/>
</dbReference>